<dbReference type="GO" id="GO:0000976">
    <property type="term" value="F:transcription cis-regulatory region binding"/>
    <property type="evidence" value="ECO:0007669"/>
    <property type="project" value="TreeGrafter"/>
</dbReference>
<proteinExistence type="predicted"/>
<dbReference type="InterPro" id="IPR009057">
    <property type="entry name" value="Homeodomain-like_sf"/>
</dbReference>
<evidence type="ECO:0000313" key="7">
    <source>
        <dbReference type="Proteomes" id="UP000199475"/>
    </source>
</evidence>
<name>A0A1G9J4E8_9ACTN</name>
<accession>A0A1G9J4E8</accession>
<organism evidence="6 7">
    <name type="scientific">Tessaracoccus oleiagri</name>
    <dbReference type="NCBI Taxonomy" id="686624"/>
    <lineage>
        <taxon>Bacteria</taxon>
        <taxon>Bacillati</taxon>
        <taxon>Actinomycetota</taxon>
        <taxon>Actinomycetes</taxon>
        <taxon>Propionibacteriales</taxon>
        <taxon>Propionibacteriaceae</taxon>
        <taxon>Tessaracoccus</taxon>
    </lineage>
</organism>
<evidence type="ECO:0000256" key="3">
    <source>
        <dbReference type="ARBA" id="ARBA00023163"/>
    </source>
</evidence>
<dbReference type="PANTHER" id="PTHR30055">
    <property type="entry name" value="HTH-TYPE TRANSCRIPTIONAL REGULATOR RUTR"/>
    <property type="match status" value="1"/>
</dbReference>
<protein>
    <submittedName>
        <fullName evidence="6">Transcriptional regulator, TetR family</fullName>
    </submittedName>
</protein>
<dbReference type="Gene3D" id="1.10.357.10">
    <property type="entry name" value="Tetracycline Repressor, domain 2"/>
    <property type="match status" value="1"/>
</dbReference>
<dbReference type="InterPro" id="IPR023772">
    <property type="entry name" value="DNA-bd_HTH_TetR-type_CS"/>
</dbReference>
<evidence type="ECO:0000256" key="2">
    <source>
        <dbReference type="ARBA" id="ARBA00023125"/>
    </source>
</evidence>
<evidence type="ECO:0000313" key="6">
    <source>
        <dbReference type="EMBL" id="SDL32211.1"/>
    </source>
</evidence>
<evidence type="ECO:0000256" key="1">
    <source>
        <dbReference type="ARBA" id="ARBA00023015"/>
    </source>
</evidence>
<dbReference type="Pfam" id="PF00440">
    <property type="entry name" value="TetR_N"/>
    <property type="match status" value="1"/>
</dbReference>
<dbReference type="Proteomes" id="UP000199475">
    <property type="component" value="Unassembled WGS sequence"/>
</dbReference>
<dbReference type="OrthoDB" id="3819648at2"/>
<dbReference type="GO" id="GO:0003700">
    <property type="term" value="F:DNA-binding transcription factor activity"/>
    <property type="evidence" value="ECO:0007669"/>
    <property type="project" value="TreeGrafter"/>
</dbReference>
<dbReference type="PROSITE" id="PS50977">
    <property type="entry name" value="HTH_TETR_2"/>
    <property type="match status" value="1"/>
</dbReference>
<dbReference type="PANTHER" id="PTHR30055:SF151">
    <property type="entry name" value="TRANSCRIPTIONAL REGULATORY PROTEIN"/>
    <property type="match status" value="1"/>
</dbReference>
<dbReference type="SUPFAM" id="SSF46689">
    <property type="entry name" value="Homeodomain-like"/>
    <property type="match status" value="1"/>
</dbReference>
<feature type="domain" description="HTH tetR-type" evidence="5">
    <location>
        <begin position="2"/>
        <end position="62"/>
    </location>
</feature>
<evidence type="ECO:0000256" key="4">
    <source>
        <dbReference type="PROSITE-ProRule" id="PRU00335"/>
    </source>
</evidence>
<dbReference type="EMBL" id="FNGP01000002">
    <property type="protein sequence ID" value="SDL32211.1"/>
    <property type="molecule type" value="Genomic_DNA"/>
</dbReference>
<keyword evidence="2 4" id="KW-0238">DNA-binding</keyword>
<dbReference type="RefSeq" id="WP_093249618.1">
    <property type="nucleotide sequence ID" value="NZ_FNGP01000002.1"/>
</dbReference>
<keyword evidence="7" id="KW-1185">Reference proteome</keyword>
<dbReference type="Gene3D" id="1.10.10.60">
    <property type="entry name" value="Homeodomain-like"/>
    <property type="match status" value="1"/>
</dbReference>
<dbReference type="STRING" id="686624.SAMN04488242_1019"/>
<dbReference type="InterPro" id="IPR050109">
    <property type="entry name" value="HTH-type_TetR-like_transc_reg"/>
</dbReference>
<dbReference type="PROSITE" id="PS01081">
    <property type="entry name" value="HTH_TETR_1"/>
    <property type="match status" value="1"/>
</dbReference>
<keyword evidence="3" id="KW-0804">Transcription</keyword>
<dbReference type="InterPro" id="IPR036271">
    <property type="entry name" value="Tet_transcr_reg_TetR-rel_C_sf"/>
</dbReference>
<dbReference type="SUPFAM" id="SSF48498">
    <property type="entry name" value="Tetracyclin repressor-like, C-terminal domain"/>
    <property type="match status" value="1"/>
</dbReference>
<evidence type="ECO:0000259" key="5">
    <source>
        <dbReference type="PROSITE" id="PS50977"/>
    </source>
</evidence>
<sequence length="176" mass="18701">MALTKTAIVEAAQGILEEYGLADLSMRRVADSLGVQAGALYYHVPNKQTLLAEIADRILADLREVATLPEWAADLRRVLLGHRDGAELVVTTRAMGLGTVDPTGPARALVPAGPGDHVLRTFEHFVLGATLHDQTRAQLVGIGLLAGFDLEEADEAFRSGVDILTRGVGIFIAPVA</sequence>
<dbReference type="PRINTS" id="PR00455">
    <property type="entry name" value="HTHTETR"/>
</dbReference>
<dbReference type="AlphaFoldDB" id="A0A1G9J4E8"/>
<feature type="DNA-binding region" description="H-T-H motif" evidence="4">
    <location>
        <begin position="25"/>
        <end position="44"/>
    </location>
</feature>
<gene>
    <name evidence="6" type="ORF">SAMN04488242_1019</name>
</gene>
<reference evidence="6 7" key="1">
    <citation type="submission" date="2016-10" db="EMBL/GenBank/DDBJ databases">
        <authorList>
            <person name="de Groot N.N."/>
        </authorList>
    </citation>
    <scope>NUCLEOTIDE SEQUENCE [LARGE SCALE GENOMIC DNA]</scope>
    <source>
        <strain evidence="6 7">CGMCC 1.9159</strain>
    </source>
</reference>
<dbReference type="InterPro" id="IPR001647">
    <property type="entry name" value="HTH_TetR"/>
</dbReference>
<keyword evidence="1" id="KW-0805">Transcription regulation</keyword>